<gene>
    <name evidence="10" type="ORF">VPK24_05965</name>
</gene>
<dbReference type="EMBL" id="JAZAQF010000029">
    <property type="protein sequence ID" value="MFG3817176.1"/>
    <property type="molecule type" value="Genomic_DNA"/>
</dbReference>
<dbReference type="RefSeq" id="WP_393011300.1">
    <property type="nucleotide sequence ID" value="NZ_JAZAQF010000029.1"/>
</dbReference>
<protein>
    <submittedName>
        <fullName evidence="10">Biopolymer transporter ExbD</fullName>
    </submittedName>
</protein>
<dbReference type="Gene3D" id="3.30.420.270">
    <property type="match status" value="1"/>
</dbReference>
<name>A0ABW7C818_9CYAN</name>
<dbReference type="InterPro" id="IPR003400">
    <property type="entry name" value="ExbD"/>
</dbReference>
<comment type="caution">
    <text evidence="10">The sequence shown here is derived from an EMBL/GenBank/DDBJ whole genome shotgun (WGS) entry which is preliminary data.</text>
</comment>
<accession>A0ABW7C818</accession>
<evidence type="ECO:0000313" key="10">
    <source>
        <dbReference type="EMBL" id="MFG3817176.1"/>
    </source>
</evidence>
<feature type="compositionally biased region" description="Low complexity" evidence="8">
    <location>
        <begin position="142"/>
        <end position="183"/>
    </location>
</feature>
<sequence>MRSRNRQTHHKPPEVNLVPMLDVLMTVLTFFIILSMVLGSQNSLEVNLPASGEDAPAEPDQGPPPPPLLIKLDRQGQTVVLDRAIPKDQLKADIQNYLKNPKGVVLIQPDRNLPYEKVLQLVSELRAAGPDRVTLAIGEEWATPAENAPESEAASNAEAAAPAEDATNDATNNEAAEAETAPAAPIPGRVLSDVPDVTND</sequence>
<evidence type="ECO:0000256" key="8">
    <source>
        <dbReference type="SAM" id="MobiDB-lite"/>
    </source>
</evidence>
<feature type="region of interest" description="Disordered" evidence="8">
    <location>
        <begin position="142"/>
        <end position="200"/>
    </location>
</feature>
<organism evidence="10 11">
    <name type="scientific">Limnothrix redekei LRLZ20PSL1</name>
    <dbReference type="NCBI Taxonomy" id="3112953"/>
    <lineage>
        <taxon>Bacteria</taxon>
        <taxon>Bacillati</taxon>
        <taxon>Cyanobacteriota</taxon>
        <taxon>Cyanophyceae</taxon>
        <taxon>Pseudanabaenales</taxon>
        <taxon>Pseudanabaenaceae</taxon>
        <taxon>Limnothrix</taxon>
    </lineage>
</organism>
<evidence type="ECO:0000256" key="1">
    <source>
        <dbReference type="ARBA" id="ARBA00004162"/>
    </source>
</evidence>
<dbReference type="Proteomes" id="UP001604335">
    <property type="component" value="Unassembled WGS sequence"/>
</dbReference>
<reference evidence="11" key="1">
    <citation type="journal article" date="2024" name="Algal Res.">
        <title>Biochemical, toxicological and genomic investigation of a high-biomass producing Limnothrix strain isolated from Italian shallow drinking water reservoir.</title>
        <authorList>
            <person name="Simonazzi M."/>
            <person name="Shishido T.K."/>
            <person name="Delbaje E."/>
            <person name="Wahlsten M."/>
            <person name="Fewer D.P."/>
            <person name="Sivonen K."/>
            <person name="Pezzolesi L."/>
            <person name="Pistocchi R."/>
        </authorList>
    </citation>
    <scope>NUCLEOTIDE SEQUENCE [LARGE SCALE GENOMIC DNA]</scope>
    <source>
        <strain evidence="11">LRLZ20PSL1</strain>
    </source>
</reference>
<keyword evidence="5 9" id="KW-1133">Transmembrane helix</keyword>
<keyword evidence="7" id="KW-0813">Transport</keyword>
<evidence type="ECO:0000256" key="5">
    <source>
        <dbReference type="ARBA" id="ARBA00022989"/>
    </source>
</evidence>
<evidence type="ECO:0000256" key="6">
    <source>
        <dbReference type="ARBA" id="ARBA00023136"/>
    </source>
</evidence>
<proteinExistence type="inferred from homology"/>
<comment type="similarity">
    <text evidence="2 7">Belongs to the ExbD/TolR family.</text>
</comment>
<evidence type="ECO:0000313" key="11">
    <source>
        <dbReference type="Proteomes" id="UP001604335"/>
    </source>
</evidence>
<dbReference type="PANTHER" id="PTHR30558:SF3">
    <property type="entry name" value="BIOPOLYMER TRANSPORT PROTEIN EXBD-RELATED"/>
    <property type="match status" value="1"/>
</dbReference>
<evidence type="ECO:0000256" key="3">
    <source>
        <dbReference type="ARBA" id="ARBA00022475"/>
    </source>
</evidence>
<dbReference type="Pfam" id="PF02472">
    <property type="entry name" value="ExbD"/>
    <property type="match status" value="1"/>
</dbReference>
<keyword evidence="4 7" id="KW-0812">Transmembrane</keyword>
<evidence type="ECO:0000256" key="7">
    <source>
        <dbReference type="RuleBase" id="RU003879"/>
    </source>
</evidence>
<evidence type="ECO:0000256" key="2">
    <source>
        <dbReference type="ARBA" id="ARBA00005811"/>
    </source>
</evidence>
<evidence type="ECO:0000256" key="4">
    <source>
        <dbReference type="ARBA" id="ARBA00022692"/>
    </source>
</evidence>
<keyword evidence="3" id="KW-1003">Cell membrane</keyword>
<comment type="subcellular location">
    <subcellularLocation>
        <location evidence="1">Cell membrane</location>
        <topology evidence="1">Single-pass membrane protein</topology>
    </subcellularLocation>
    <subcellularLocation>
        <location evidence="7">Cell membrane</location>
        <topology evidence="7">Single-pass type II membrane protein</topology>
    </subcellularLocation>
</comment>
<keyword evidence="11" id="KW-1185">Reference proteome</keyword>
<evidence type="ECO:0000256" key="9">
    <source>
        <dbReference type="SAM" id="Phobius"/>
    </source>
</evidence>
<keyword evidence="7" id="KW-0653">Protein transport</keyword>
<dbReference type="PANTHER" id="PTHR30558">
    <property type="entry name" value="EXBD MEMBRANE COMPONENT OF PMF-DRIVEN MACROMOLECULE IMPORT SYSTEM"/>
    <property type="match status" value="1"/>
</dbReference>
<feature type="transmembrane region" description="Helical" evidence="9">
    <location>
        <begin position="21"/>
        <end position="39"/>
    </location>
</feature>
<keyword evidence="6 9" id="KW-0472">Membrane</keyword>